<proteinExistence type="inferred from homology"/>
<dbReference type="AlphaFoldDB" id="A0A1T5M9L2"/>
<feature type="domain" description="RNA polymerase sigma-70 region 2" evidence="6">
    <location>
        <begin position="9"/>
        <end position="73"/>
    </location>
</feature>
<dbReference type="Pfam" id="PF04542">
    <property type="entry name" value="Sigma70_r2"/>
    <property type="match status" value="1"/>
</dbReference>
<evidence type="ECO:0000313" key="8">
    <source>
        <dbReference type="EMBL" id="SKC84783.1"/>
    </source>
</evidence>
<accession>A0A1T5M9L2</accession>
<dbReference type="InterPro" id="IPR013325">
    <property type="entry name" value="RNA_pol_sigma_r2"/>
</dbReference>
<dbReference type="InterPro" id="IPR014284">
    <property type="entry name" value="RNA_pol_sigma-70_dom"/>
</dbReference>
<evidence type="ECO:0000256" key="4">
    <source>
        <dbReference type="ARBA" id="ARBA00023125"/>
    </source>
</evidence>
<dbReference type="RefSeq" id="WP_170917522.1">
    <property type="nucleotide sequence ID" value="NZ_FUZT01000012.1"/>
</dbReference>
<keyword evidence="5" id="KW-0804">Transcription</keyword>
<dbReference type="PANTHER" id="PTHR43133:SF8">
    <property type="entry name" value="RNA POLYMERASE SIGMA FACTOR HI_1459-RELATED"/>
    <property type="match status" value="1"/>
</dbReference>
<dbReference type="InterPro" id="IPR036388">
    <property type="entry name" value="WH-like_DNA-bd_sf"/>
</dbReference>
<dbReference type="InterPro" id="IPR039425">
    <property type="entry name" value="RNA_pol_sigma-70-like"/>
</dbReference>
<keyword evidence="3" id="KW-0731">Sigma factor</keyword>
<dbReference type="SUPFAM" id="SSF88946">
    <property type="entry name" value="Sigma2 domain of RNA polymerase sigma factors"/>
    <property type="match status" value="1"/>
</dbReference>
<feature type="domain" description="RNA polymerase sigma factor 70 region 4 type 2" evidence="7">
    <location>
        <begin position="112"/>
        <end position="161"/>
    </location>
</feature>
<dbReference type="SUPFAM" id="SSF88659">
    <property type="entry name" value="Sigma3 and sigma4 domains of RNA polymerase sigma factors"/>
    <property type="match status" value="1"/>
</dbReference>
<gene>
    <name evidence="8" type="ORF">SAMN02194393_04215</name>
</gene>
<dbReference type="STRING" id="36842.SAMN02194393_04215"/>
<dbReference type="Gene3D" id="1.10.1740.10">
    <property type="match status" value="1"/>
</dbReference>
<dbReference type="InterPro" id="IPR013249">
    <property type="entry name" value="RNA_pol_sigma70_r4_t2"/>
</dbReference>
<name>A0A1T5M9L2_9FIRM</name>
<keyword evidence="2" id="KW-0805">Transcription regulation</keyword>
<evidence type="ECO:0000256" key="3">
    <source>
        <dbReference type="ARBA" id="ARBA00023082"/>
    </source>
</evidence>
<protein>
    <submittedName>
        <fullName evidence="8">RNA polymerase sigma-70 factor, ECF subfamily</fullName>
    </submittedName>
</protein>
<keyword evidence="4" id="KW-0238">DNA-binding</keyword>
<dbReference type="GO" id="GO:0006352">
    <property type="term" value="P:DNA-templated transcription initiation"/>
    <property type="evidence" value="ECO:0007669"/>
    <property type="project" value="InterPro"/>
</dbReference>
<dbReference type="Proteomes" id="UP000190285">
    <property type="component" value="Unassembled WGS sequence"/>
</dbReference>
<evidence type="ECO:0000256" key="1">
    <source>
        <dbReference type="ARBA" id="ARBA00010641"/>
    </source>
</evidence>
<sequence>MDKLFISLCEKYHKKIIKYLYYSVGNIEDAKDLTQEVFVIVYNRIGDLQKHDNIGGFIYQTAKYLAANFKRKNFKKTSMETSIDEDFLSDYSDVYDELQTQYDKKIDENCYIDYILKKLSEEKQLLYKLYYVDNKNYKEIAKMLNINQATLRMRYVRLRREIKKLTHNVAKENFI</sequence>
<evidence type="ECO:0000313" key="9">
    <source>
        <dbReference type="Proteomes" id="UP000190285"/>
    </source>
</evidence>
<dbReference type="GO" id="GO:0016987">
    <property type="term" value="F:sigma factor activity"/>
    <property type="evidence" value="ECO:0007669"/>
    <property type="project" value="UniProtKB-KW"/>
</dbReference>
<reference evidence="8 9" key="1">
    <citation type="submission" date="2017-02" db="EMBL/GenBank/DDBJ databases">
        <authorList>
            <person name="Peterson S.W."/>
        </authorList>
    </citation>
    <scope>NUCLEOTIDE SEQUENCE [LARGE SCALE GENOMIC DNA]</scope>
    <source>
        <strain evidence="8 9">M1</strain>
    </source>
</reference>
<dbReference type="Pfam" id="PF08281">
    <property type="entry name" value="Sigma70_r4_2"/>
    <property type="match status" value="1"/>
</dbReference>
<evidence type="ECO:0000259" key="6">
    <source>
        <dbReference type="Pfam" id="PF04542"/>
    </source>
</evidence>
<organism evidence="8 9">
    <name type="scientific">Maledivibacter halophilus</name>
    <dbReference type="NCBI Taxonomy" id="36842"/>
    <lineage>
        <taxon>Bacteria</taxon>
        <taxon>Bacillati</taxon>
        <taxon>Bacillota</taxon>
        <taxon>Clostridia</taxon>
        <taxon>Peptostreptococcales</taxon>
        <taxon>Caminicellaceae</taxon>
        <taxon>Maledivibacter</taxon>
    </lineage>
</organism>
<evidence type="ECO:0000259" key="7">
    <source>
        <dbReference type="Pfam" id="PF08281"/>
    </source>
</evidence>
<dbReference type="Gene3D" id="1.10.10.10">
    <property type="entry name" value="Winged helix-like DNA-binding domain superfamily/Winged helix DNA-binding domain"/>
    <property type="match status" value="1"/>
</dbReference>
<dbReference type="PANTHER" id="PTHR43133">
    <property type="entry name" value="RNA POLYMERASE ECF-TYPE SIGMA FACTO"/>
    <property type="match status" value="1"/>
</dbReference>
<dbReference type="NCBIfam" id="TIGR02937">
    <property type="entry name" value="sigma70-ECF"/>
    <property type="match status" value="1"/>
</dbReference>
<dbReference type="InterPro" id="IPR013324">
    <property type="entry name" value="RNA_pol_sigma_r3/r4-like"/>
</dbReference>
<dbReference type="InterPro" id="IPR007627">
    <property type="entry name" value="RNA_pol_sigma70_r2"/>
</dbReference>
<keyword evidence="9" id="KW-1185">Reference proteome</keyword>
<evidence type="ECO:0000256" key="5">
    <source>
        <dbReference type="ARBA" id="ARBA00023163"/>
    </source>
</evidence>
<dbReference type="GO" id="GO:0003677">
    <property type="term" value="F:DNA binding"/>
    <property type="evidence" value="ECO:0007669"/>
    <property type="project" value="UniProtKB-KW"/>
</dbReference>
<comment type="similarity">
    <text evidence="1">Belongs to the sigma-70 factor family. ECF subfamily.</text>
</comment>
<evidence type="ECO:0000256" key="2">
    <source>
        <dbReference type="ARBA" id="ARBA00023015"/>
    </source>
</evidence>
<dbReference type="EMBL" id="FUZT01000012">
    <property type="protein sequence ID" value="SKC84783.1"/>
    <property type="molecule type" value="Genomic_DNA"/>
</dbReference>